<dbReference type="InterPro" id="IPR004803">
    <property type="entry name" value="TGT"/>
</dbReference>
<evidence type="ECO:0000313" key="8">
    <source>
        <dbReference type="Proteomes" id="UP001515480"/>
    </source>
</evidence>
<keyword evidence="3" id="KW-0819">tRNA processing</keyword>
<gene>
    <name evidence="7" type="ORF">AB1Y20_021782</name>
</gene>
<keyword evidence="4" id="KW-0479">Metal-binding</keyword>
<dbReference type="Pfam" id="PF01702">
    <property type="entry name" value="TGT"/>
    <property type="match status" value="1"/>
</dbReference>
<evidence type="ECO:0000256" key="5">
    <source>
        <dbReference type="SAM" id="MobiDB-lite"/>
    </source>
</evidence>
<dbReference type="GO" id="GO:0046872">
    <property type="term" value="F:metal ion binding"/>
    <property type="evidence" value="ECO:0007669"/>
    <property type="project" value="UniProtKB-KW"/>
</dbReference>
<evidence type="ECO:0000259" key="6">
    <source>
        <dbReference type="Pfam" id="PF01702"/>
    </source>
</evidence>
<dbReference type="Proteomes" id="UP001515480">
    <property type="component" value="Unassembled WGS sequence"/>
</dbReference>
<dbReference type="NCBIfam" id="TIGR00449">
    <property type="entry name" value="tgt_general"/>
    <property type="match status" value="1"/>
</dbReference>
<sequence length="435" mass="47341">MALPAAILLPSRLLSPSAERGMPLALHPAPLPPRRRPPPVLMTACAPDSFPPWEPLPFFRFELLHQSRKPGSRARVGRIHTPHGVIDTPGFVPVGTNGALKGITDEQATAAGVQLMFCNTYHLLVHPGPAVVGAAGGLHRYMGRSAPIITDSGGFQVFSLAAPSADDSPELKQKSAKRRGSTQGSVLQVSEDGVRFRSYFNAEEILLTPESSVDAQKALGADIIIPLDELPPYAISRERLAQSVALSHRWMARSLRHHLAQRREQAMYSVVHGGVDRELRAASAAFLGALPFDGTAIGGSLGRDRAEMEALLQFVLPRLPAHKPVHLLGIADPPSVRMGVPLGVDTFDSCFPTRIGRHGSLMTSEGTLHIRSAKYLNDFGPIDPQVPTIDCSRAYLHHLLRAHEPLAATLASLHNVYFMNRLMEDMRRRILADEL</sequence>
<evidence type="ECO:0000313" key="7">
    <source>
        <dbReference type="EMBL" id="KAL1522142.1"/>
    </source>
</evidence>
<dbReference type="NCBIfam" id="TIGR00430">
    <property type="entry name" value="Q_tRNA_tgt"/>
    <property type="match status" value="1"/>
</dbReference>
<name>A0AB34JN68_PRYPA</name>
<feature type="domain" description="tRNA-guanine(15) transglycosylase-like" evidence="6">
    <location>
        <begin position="73"/>
        <end position="435"/>
    </location>
</feature>
<dbReference type="InterPro" id="IPR002616">
    <property type="entry name" value="tRNA_ribo_trans-like"/>
</dbReference>
<dbReference type="SUPFAM" id="SSF51713">
    <property type="entry name" value="tRNA-guanine transglycosylase"/>
    <property type="match status" value="1"/>
</dbReference>
<comment type="caution">
    <text evidence="7">The sequence shown here is derived from an EMBL/GenBank/DDBJ whole genome shotgun (WGS) entry which is preliminary data.</text>
</comment>
<keyword evidence="1" id="KW-0328">Glycosyltransferase</keyword>
<evidence type="ECO:0000256" key="1">
    <source>
        <dbReference type="ARBA" id="ARBA00022676"/>
    </source>
</evidence>
<keyword evidence="8" id="KW-1185">Reference proteome</keyword>
<protein>
    <recommendedName>
        <fullName evidence="6">tRNA-guanine(15) transglycosylase-like domain-containing protein</fullName>
    </recommendedName>
</protein>
<dbReference type="GO" id="GO:0006400">
    <property type="term" value="P:tRNA modification"/>
    <property type="evidence" value="ECO:0007669"/>
    <property type="project" value="InterPro"/>
</dbReference>
<evidence type="ECO:0000256" key="2">
    <source>
        <dbReference type="ARBA" id="ARBA00022679"/>
    </source>
</evidence>
<reference evidence="7 8" key="1">
    <citation type="journal article" date="2024" name="Science">
        <title>Giant polyketide synthase enzymes in the biosynthesis of giant marine polyether toxins.</title>
        <authorList>
            <person name="Fallon T.R."/>
            <person name="Shende V.V."/>
            <person name="Wierzbicki I.H."/>
            <person name="Pendleton A.L."/>
            <person name="Watervoot N.F."/>
            <person name="Auber R.P."/>
            <person name="Gonzalez D.J."/>
            <person name="Wisecaver J.H."/>
            <person name="Moore B.S."/>
        </authorList>
    </citation>
    <scope>NUCLEOTIDE SEQUENCE [LARGE SCALE GENOMIC DNA]</scope>
    <source>
        <strain evidence="7 8">12B1</strain>
    </source>
</reference>
<evidence type="ECO:0000256" key="3">
    <source>
        <dbReference type="ARBA" id="ARBA00022694"/>
    </source>
</evidence>
<dbReference type="GO" id="GO:0008479">
    <property type="term" value="F:tRNA-guanosine(34) queuine transglycosylase activity"/>
    <property type="evidence" value="ECO:0007669"/>
    <property type="project" value="InterPro"/>
</dbReference>
<dbReference type="PANTHER" id="PTHR43468:SF1">
    <property type="entry name" value="TRNA-GUANOSINE(34) QUEUINE TRANSGLYCOSYLASE"/>
    <property type="match status" value="1"/>
</dbReference>
<dbReference type="EMBL" id="JBGBPQ010000007">
    <property type="protein sequence ID" value="KAL1522142.1"/>
    <property type="molecule type" value="Genomic_DNA"/>
</dbReference>
<feature type="region of interest" description="Disordered" evidence="5">
    <location>
        <begin position="165"/>
        <end position="186"/>
    </location>
</feature>
<keyword evidence="2" id="KW-0808">Transferase</keyword>
<dbReference type="InterPro" id="IPR036511">
    <property type="entry name" value="TGT-like_sf"/>
</dbReference>
<dbReference type="Gene3D" id="3.20.20.105">
    <property type="entry name" value="Queuine tRNA-ribosyltransferase-like"/>
    <property type="match status" value="1"/>
</dbReference>
<dbReference type="AlphaFoldDB" id="A0AB34JN68"/>
<organism evidence="7 8">
    <name type="scientific">Prymnesium parvum</name>
    <name type="common">Toxic golden alga</name>
    <dbReference type="NCBI Taxonomy" id="97485"/>
    <lineage>
        <taxon>Eukaryota</taxon>
        <taxon>Haptista</taxon>
        <taxon>Haptophyta</taxon>
        <taxon>Prymnesiophyceae</taxon>
        <taxon>Prymnesiales</taxon>
        <taxon>Prymnesiaceae</taxon>
        <taxon>Prymnesium</taxon>
    </lineage>
</organism>
<accession>A0AB34JN68</accession>
<proteinExistence type="predicted"/>
<dbReference type="PANTHER" id="PTHR43468">
    <property type="match status" value="1"/>
</dbReference>
<evidence type="ECO:0000256" key="4">
    <source>
        <dbReference type="ARBA" id="ARBA00022723"/>
    </source>
</evidence>